<feature type="compositionally biased region" description="Pro residues" evidence="1">
    <location>
        <begin position="50"/>
        <end position="64"/>
    </location>
</feature>
<dbReference type="EMBL" id="WEGI01000005">
    <property type="protein sequence ID" value="MQY26844.1"/>
    <property type="molecule type" value="Genomic_DNA"/>
</dbReference>
<evidence type="ECO:0000256" key="2">
    <source>
        <dbReference type="SAM" id="Phobius"/>
    </source>
</evidence>
<keyword evidence="2" id="KW-0812">Transmembrane</keyword>
<keyword evidence="2" id="KW-1133">Transmembrane helix</keyword>
<organism evidence="3 4">
    <name type="scientific">Nocardia aurantia</name>
    <dbReference type="NCBI Taxonomy" id="2585199"/>
    <lineage>
        <taxon>Bacteria</taxon>
        <taxon>Bacillati</taxon>
        <taxon>Actinomycetota</taxon>
        <taxon>Actinomycetes</taxon>
        <taxon>Mycobacteriales</taxon>
        <taxon>Nocardiaceae</taxon>
        <taxon>Nocardia</taxon>
    </lineage>
</organism>
<evidence type="ECO:0000256" key="1">
    <source>
        <dbReference type="SAM" id="MobiDB-lite"/>
    </source>
</evidence>
<dbReference type="RefSeq" id="WP_153341509.1">
    <property type="nucleotide sequence ID" value="NZ_WEGI01000005.1"/>
</dbReference>
<evidence type="ECO:0000313" key="3">
    <source>
        <dbReference type="EMBL" id="MQY26844.1"/>
    </source>
</evidence>
<comment type="caution">
    <text evidence="3">The sequence shown here is derived from an EMBL/GenBank/DDBJ whole genome shotgun (WGS) entry which is preliminary data.</text>
</comment>
<evidence type="ECO:0008006" key="5">
    <source>
        <dbReference type="Google" id="ProtNLM"/>
    </source>
</evidence>
<accession>A0A7K0DPV4</accession>
<proteinExistence type="predicted"/>
<dbReference type="Proteomes" id="UP000431401">
    <property type="component" value="Unassembled WGS sequence"/>
</dbReference>
<keyword evidence="2" id="KW-0472">Membrane</keyword>
<feature type="compositionally biased region" description="Low complexity" evidence="1">
    <location>
        <begin position="1"/>
        <end position="18"/>
    </location>
</feature>
<name>A0A7K0DPV4_9NOCA</name>
<sequence>MTRSNPPQDGNPGDGNPNETVQWWSTPPAGSTPGAPVTGTEPTVLGGFQAPPPAYPSAPPPPYSQPGYPQQPAYPAQQFGTVPPPPPQYGAMPQYGAPMPHYGAMPPKKSNNGVIIAVVAVVILLIVAGVVGLVALGHKSGSAAIGGSGGKHDGNYVITKANNNACAMVDPTVLQKWAPTAGSPEHTERQPTSYDGGSLNCSARYSGAGKYGSNDATLSAGATFASDYGPPQYNSWHDSDTRTTGSGRSSGALTGIGQQAYYASEQTNYSSFVVLDYTCAALDSNLSAKVELRVHSDPGSLNTTTVANTCTDQLKKIFTTLHK</sequence>
<keyword evidence="4" id="KW-1185">Reference proteome</keyword>
<reference evidence="3 4" key="1">
    <citation type="submission" date="2019-10" db="EMBL/GenBank/DDBJ databases">
        <title>Nocardia macrotermitis sp. nov. and Nocardia aurantia sp. nov., isolated from the gut of fungus growing-termite Macrotermes natalensis.</title>
        <authorList>
            <person name="Benndorf R."/>
            <person name="Schwitalla J."/>
            <person name="Martin K."/>
            <person name="De Beer W."/>
            <person name="Kaster A.-K."/>
            <person name="Vollmers J."/>
            <person name="Poulsen M."/>
            <person name="Beemelmanns C."/>
        </authorList>
    </citation>
    <scope>NUCLEOTIDE SEQUENCE [LARGE SCALE GENOMIC DNA]</scope>
    <source>
        <strain evidence="3 4">RB56</strain>
    </source>
</reference>
<dbReference type="OrthoDB" id="4569538at2"/>
<dbReference type="AlphaFoldDB" id="A0A7K0DPV4"/>
<evidence type="ECO:0000313" key="4">
    <source>
        <dbReference type="Proteomes" id="UP000431401"/>
    </source>
</evidence>
<feature type="transmembrane region" description="Helical" evidence="2">
    <location>
        <begin position="114"/>
        <end position="136"/>
    </location>
</feature>
<gene>
    <name evidence="3" type="ORF">NRB56_24190</name>
</gene>
<feature type="compositionally biased region" description="Polar residues" evidence="1">
    <location>
        <begin position="19"/>
        <end position="29"/>
    </location>
</feature>
<feature type="region of interest" description="Disordered" evidence="1">
    <location>
        <begin position="1"/>
        <end position="72"/>
    </location>
</feature>
<protein>
    <recommendedName>
        <fullName evidence="5">DUF3558 domain-containing protein</fullName>
    </recommendedName>
</protein>